<evidence type="ECO:0000256" key="5">
    <source>
        <dbReference type="ARBA" id="ARBA00023136"/>
    </source>
</evidence>
<dbReference type="RefSeq" id="XP_012898724.1">
    <property type="nucleotide sequence ID" value="XM_013043270.1"/>
</dbReference>
<evidence type="ECO:0000256" key="3">
    <source>
        <dbReference type="ARBA" id="ARBA00022692"/>
    </source>
</evidence>
<keyword evidence="3" id="KW-0812">Transmembrane</keyword>
<protein>
    <submittedName>
        <fullName evidence="6">Uncharacterized protein</fullName>
    </submittedName>
</protein>
<evidence type="ECO:0000256" key="2">
    <source>
        <dbReference type="ARBA" id="ARBA00009457"/>
    </source>
</evidence>
<evidence type="ECO:0000313" key="6">
    <source>
        <dbReference type="EMBL" id="CBK24676.2"/>
    </source>
</evidence>
<dbReference type="InParanoid" id="D8M9D7"/>
<evidence type="ECO:0000256" key="4">
    <source>
        <dbReference type="ARBA" id="ARBA00022989"/>
    </source>
</evidence>
<dbReference type="GO" id="GO:0005783">
    <property type="term" value="C:endoplasmic reticulum"/>
    <property type="evidence" value="ECO:0007669"/>
    <property type="project" value="TreeGrafter"/>
</dbReference>
<dbReference type="GO" id="GO:0005886">
    <property type="term" value="C:plasma membrane"/>
    <property type="evidence" value="ECO:0007669"/>
    <property type="project" value="TreeGrafter"/>
</dbReference>
<dbReference type="PANTHER" id="PTHR10926">
    <property type="entry name" value="CELL CYCLE CONTROL PROTEIN 50"/>
    <property type="match status" value="1"/>
</dbReference>
<dbReference type="GeneID" id="24921415"/>
<keyword evidence="4" id="KW-1133">Transmembrane helix</keyword>
<comment type="similarity">
    <text evidence="2">Belongs to the CDC50/LEM3 family.</text>
</comment>
<evidence type="ECO:0000313" key="7">
    <source>
        <dbReference type="Proteomes" id="UP000008312"/>
    </source>
</evidence>
<evidence type="ECO:0000256" key="1">
    <source>
        <dbReference type="ARBA" id="ARBA00004141"/>
    </source>
</evidence>
<accession>D8M9D7</accession>
<sequence>MKAPIHLYYELNGFYQNHRLYVNSRNDAQLHGENVAFADLEASCGNKTMENDLILNPCGSVANSLFNDIFTLVDSPYELIESGISWKYDREKFHNPANYGDEGYKWLYQSYPDLIPKDKSDDPHSASYNGGGVENEHFIVWMRAAALPHFRKLYGRIEQDIPANTDLKVRILASLAFELYKR</sequence>
<keyword evidence="5" id="KW-0472">Membrane</keyword>
<dbReference type="OrthoDB" id="340608at2759"/>
<dbReference type="Pfam" id="PF03381">
    <property type="entry name" value="CDC50"/>
    <property type="match status" value="1"/>
</dbReference>
<organism evidence="6">
    <name type="scientific">Blastocystis hominis</name>
    <dbReference type="NCBI Taxonomy" id="12968"/>
    <lineage>
        <taxon>Eukaryota</taxon>
        <taxon>Sar</taxon>
        <taxon>Stramenopiles</taxon>
        <taxon>Bigyra</taxon>
        <taxon>Opalozoa</taxon>
        <taxon>Opalinata</taxon>
        <taxon>Blastocystidae</taxon>
        <taxon>Blastocystis</taxon>
    </lineage>
</organism>
<gene>
    <name evidence="6" type="ORF">GSBLH_T00004386001</name>
</gene>
<dbReference type="PANTHER" id="PTHR10926:SF0">
    <property type="entry name" value="CDC50, ISOFORM A"/>
    <property type="match status" value="1"/>
</dbReference>
<dbReference type="GO" id="GO:0005794">
    <property type="term" value="C:Golgi apparatus"/>
    <property type="evidence" value="ECO:0007669"/>
    <property type="project" value="TreeGrafter"/>
</dbReference>
<dbReference type="EMBL" id="FN668688">
    <property type="protein sequence ID" value="CBK24676.2"/>
    <property type="molecule type" value="Genomic_DNA"/>
</dbReference>
<reference evidence="6" key="1">
    <citation type="submission" date="2010-02" db="EMBL/GenBank/DDBJ databases">
        <title>Sequencing and annotation of the Blastocystis hominis genome.</title>
        <authorList>
            <person name="Wincker P."/>
        </authorList>
    </citation>
    <scope>NUCLEOTIDE SEQUENCE</scope>
    <source>
        <strain evidence="6">Singapore isolate B</strain>
    </source>
</reference>
<comment type="subcellular location">
    <subcellularLocation>
        <location evidence="1">Membrane</location>
        <topology evidence="1">Multi-pass membrane protein</topology>
    </subcellularLocation>
</comment>
<dbReference type="AlphaFoldDB" id="D8M9D7"/>
<proteinExistence type="inferred from homology"/>
<keyword evidence="7" id="KW-1185">Reference proteome</keyword>
<dbReference type="OMA" id="TMENDLI"/>
<dbReference type="Proteomes" id="UP000008312">
    <property type="component" value="Unassembled WGS sequence"/>
</dbReference>
<name>D8M9D7_BLAHO</name>
<dbReference type="InterPro" id="IPR005045">
    <property type="entry name" value="CDC50/LEM3_fam"/>
</dbReference>